<dbReference type="SUPFAM" id="SSF56784">
    <property type="entry name" value="HAD-like"/>
    <property type="match status" value="1"/>
</dbReference>
<keyword evidence="6" id="KW-0479">Metal-binding</keyword>
<name>A0A923E760_9ACTO</name>
<comment type="cofactor">
    <cofactor evidence="1">
        <name>Mg(2+)</name>
        <dbReference type="ChEBI" id="CHEBI:18420"/>
    </cofactor>
</comment>
<dbReference type="GO" id="GO:0036424">
    <property type="term" value="F:L-phosphoserine phosphatase activity"/>
    <property type="evidence" value="ECO:0007669"/>
    <property type="project" value="InterPro"/>
</dbReference>
<organism evidence="15 16">
    <name type="scientific">Schaalia hyovaginalis</name>
    <dbReference type="NCBI Taxonomy" id="29316"/>
    <lineage>
        <taxon>Bacteria</taxon>
        <taxon>Bacillati</taxon>
        <taxon>Actinomycetota</taxon>
        <taxon>Actinomycetes</taxon>
        <taxon>Actinomycetales</taxon>
        <taxon>Actinomycetaceae</taxon>
        <taxon>Schaalia</taxon>
    </lineage>
</organism>
<dbReference type="InterPro" id="IPR036412">
    <property type="entry name" value="HAD-like_sf"/>
</dbReference>
<evidence type="ECO:0000256" key="7">
    <source>
        <dbReference type="ARBA" id="ARBA00022801"/>
    </source>
</evidence>
<evidence type="ECO:0000256" key="14">
    <source>
        <dbReference type="SAM" id="MobiDB-lite"/>
    </source>
</evidence>
<dbReference type="SFLD" id="SFLDS00003">
    <property type="entry name" value="Haloacid_Dehalogenase"/>
    <property type="match status" value="1"/>
</dbReference>
<comment type="pathway">
    <text evidence="2">Amino-acid biosynthesis; L-serine biosynthesis; L-serine from 3-phospho-D-glycerate: step 3/3.</text>
</comment>
<dbReference type="Proteomes" id="UP000617426">
    <property type="component" value="Unassembled WGS sequence"/>
</dbReference>
<keyword evidence="16" id="KW-1185">Reference proteome</keyword>
<dbReference type="AlphaFoldDB" id="A0A923E760"/>
<evidence type="ECO:0000256" key="13">
    <source>
        <dbReference type="PIRSR" id="PIRSR604469-1"/>
    </source>
</evidence>
<dbReference type="PANTHER" id="PTHR43344:SF2">
    <property type="entry name" value="PHOSPHOSERINE PHOSPHATASE"/>
    <property type="match status" value="1"/>
</dbReference>
<dbReference type="PANTHER" id="PTHR43344">
    <property type="entry name" value="PHOSPHOSERINE PHOSPHATASE"/>
    <property type="match status" value="1"/>
</dbReference>
<evidence type="ECO:0000313" key="16">
    <source>
        <dbReference type="Proteomes" id="UP000617426"/>
    </source>
</evidence>
<feature type="active site" description="Nucleophile" evidence="13">
    <location>
        <position position="30"/>
    </location>
</feature>
<protein>
    <recommendedName>
        <fullName evidence="4">phosphoserine phosphatase</fullName>
        <ecNumber evidence="4">3.1.3.3</ecNumber>
    </recommendedName>
    <alternativeName>
        <fullName evidence="10">O-phosphoserine phosphohydrolase</fullName>
    </alternativeName>
</protein>
<evidence type="ECO:0000256" key="8">
    <source>
        <dbReference type="ARBA" id="ARBA00022842"/>
    </source>
</evidence>
<gene>
    <name evidence="15" type="ORF">HD592_001334</name>
</gene>
<dbReference type="SFLD" id="SFLDF00029">
    <property type="entry name" value="phosphoserine_phosphatase"/>
    <property type="match status" value="1"/>
</dbReference>
<accession>A0A923E760</accession>
<evidence type="ECO:0000256" key="5">
    <source>
        <dbReference type="ARBA" id="ARBA00022605"/>
    </source>
</evidence>
<dbReference type="GO" id="GO:0006564">
    <property type="term" value="P:L-serine biosynthetic process"/>
    <property type="evidence" value="ECO:0007669"/>
    <property type="project" value="UniProtKB-KW"/>
</dbReference>
<dbReference type="RefSeq" id="WP_184452744.1">
    <property type="nucleotide sequence ID" value="NZ_JACHMK010000001.1"/>
</dbReference>
<evidence type="ECO:0000256" key="12">
    <source>
        <dbReference type="ARBA" id="ARBA00048523"/>
    </source>
</evidence>
<evidence type="ECO:0000256" key="1">
    <source>
        <dbReference type="ARBA" id="ARBA00001946"/>
    </source>
</evidence>
<feature type="region of interest" description="Disordered" evidence="14">
    <location>
        <begin position="1"/>
        <end position="23"/>
    </location>
</feature>
<dbReference type="Pfam" id="PF12710">
    <property type="entry name" value="HAD"/>
    <property type="match status" value="1"/>
</dbReference>
<comment type="caution">
    <text evidence="15">The sequence shown here is derived from an EMBL/GenBank/DDBJ whole genome shotgun (WGS) entry which is preliminary data.</text>
</comment>
<dbReference type="NCBIfam" id="TIGR01488">
    <property type="entry name" value="HAD-SF-IB"/>
    <property type="match status" value="1"/>
</dbReference>
<evidence type="ECO:0000313" key="15">
    <source>
        <dbReference type="EMBL" id="MBB6334769.1"/>
    </source>
</evidence>
<proteinExistence type="inferred from homology"/>
<dbReference type="InterPro" id="IPR004469">
    <property type="entry name" value="PSP"/>
</dbReference>
<dbReference type="GO" id="GO:0005737">
    <property type="term" value="C:cytoplasm"/>
    <property type="evidence" value="ECO:0007669"/>
    <property type="project" value="TreeGrafter"/>
</dbReference>
<feature type="active site" description="Proton donor" evidence="13">
    <location>
        <position position="32"/>
    </location>
</feature>
<comment type="catalytic activity">
    <reaction evidence="12">
        <text>O-phospho-D-serine + H2O = D-serine + phosphate</text>
        <dbReference type="Rhea" id="RHEA:24873"/>
        <dbReference type="ChEBI" id="CHEBI:15377"/>
        <dbReference type="ChEBI" id="CHEBI:35247"/>
        <dbReference type="ChEBI" id="CHEBI:43474"/>
        <dbReference type="ChEBI" id="CHEBI:58680"/>
        <dbReference type="EC" id="3.1.3.3"/>
    </reaction>
</comment>
<keyword evidence="7 15" id="KW-0378">Hydrolase</keyword>
<evidence type="ECO:0000256" key="2">
    <source>
        <dbReference type="ARBA" id="ARBA00005135"/>
    </source>
</evidence>
<sequence length="232" mass="24595">MRQARDPLVPTAASLGRSAASPPPRLVVTDVDSTLIAEEVIEELAARAGTRERVARITARAMNSEIDFADSLRERVATLAGVPQSVFAQVLDEVHPTEGAQELIDAVHAHGGAFGVVSGGFEEVVAPLARRMRIDHFLANRLEISAGRLTGRLLGDIVTAEAKARALKEWARLHDADLALTVAIGDGANDIPMMRTAGIGIAFCAKPAVREAARHALDLRRLDALIGPLGLG</sequence>
<dbReference type="Gene3D" id="3.40.50.1000">
    <property type="entry name" value="HAD superfamily/HAD-like"/>
    <property type="match status" value="1"/>
</dbReference>
<evidence type="ECO:0000256" key="9">
    <source>
        <dbReference type="ARBA" id="ARBA00023299"/>
    </source>
</evidence>
<evidence type="ECO:0000256" key="6">
    <source>
        <dbReference type="ARBA" id="ARBA00022723"/>
    </source>
</evidence>
<dbReference type="SFLD" id="SFLDG01137">
    <property type="entry name" value="C1.6.1:_Phosphoserine_Phosphat"/>
    <property type="match status" value="1"/>
</dbReference>
<evidence type="ECO:0000256" key="11">
    <source>
        <dbReference type="ARBA" id="ARBA00048138"/>
    </source>
</evidence>
<comment type="catalytic activity">
    <reaction evidence="11">
        <text>O-phospho-L-serine + H2O = L-serine + phosphate</text>
        <dbReference type="Rhea" id="RHEA:21208"/>
        <dbReference type="ChEBI" id="CHEBI:15377"/>
        <dbReference type="ChEBI" id="CHEBI:33384"/>
        <dbReference type="ChEBI" id="CHEBI:43474"/>
        <dbReference type="ChEBI" id="CHEBI:57524"/>
        <dbReference type="EC" id="3.1.3.3"/>
    </reaction>
</comment>
<dbReference type="InterPro" id="IPR023214">
    <property type="entry name" value="HAD_sf"/>
</dbReference>
<evidence type="ECO:0000256" key="4">
    <source>
        <dbReference type="ARBA" id="ARBA00012640"/>
    </source>
</evidence>
<dbReference type="NCBIfam" id="TIGR00338">
    <property type="entry name" value="serB"/>
    <property type="match status" value="1"/>
</dbReference>
<dbReference type="InterPro" id="IPR050582">
    <property type="entry name" value="HAD-like_SerB"/>
</dbReference>
<comment type="similarity">
    <text evidence="3">Belongs to the HAD-like hydrolase superfamily. SerB family.</text>
</comment>
<dbReference type="EMBL" id="JACHMK010000001">
    <property type="protein sequence ID" value="MBB6334769.1"/>
    <property type="molecule type" value="Genomic_DNA"/>
</dbReference>
<reference evidence="15" key="1">
    <citation type="submission" date="2020-08" db="EMBL/GenBank/DDBJ databases">
        <title>Sequencing the genomes of 1000 actinobacteria strains.</title>
        <authorList>
            <person name="Klenk H.-P."/>
        </authorList>
    </citation>
    <scope>NUCLEOTIDE SEQUENCE</scope>
    <source>
        <strain evidence="15">DSM 10695</strain>
    </source>
</reference>
<evidence type="ECO:0000256" key="10">
    <source>
        <dbReference type="ARBA" id="ARBA00031693"/>
    </source>
</evidence>
<dbReference type="GO" id="GO:0000287">
    <property type="term" value="F:magnesium ion binding"/>
    <property type="evidence" value="ECO:0007669"/>
    <property type="project" value="TreeGrafter"/>
</dbReference>
<keyword evidence="5" id="KW-0028">Amino-acid biosynthesis</keyword>
<dbReference type="EC" id="3.1.3.3" evidence="4"/>
<keyword evidence="9" id="KW-0718">Serine biosynthesis</keyword>
<keyword evidence="8" id="KW-0460">Magnesium</keyword>
<evidence type="ECO:0000256" key="3">
    <source>
        <dbReference type="ARBA" id="ARBA00009184"/>
    </source>
</evidence>
<dbReference type="SFLD" id="SFLDG01136">
    <property type="entry name" value="C1.6:_Phosphoserine_Phosphatas"/>
    <property type="match status" value="1"/>
</dbReference>